<dbReference type="Pfam" id="PF19124">
    <property type="entry name" value="DUF5808"/>
    <property type="match status" value="1"/>
</dbReference>
<dbReference type="STRING" id="1462526.BN990_04460"/>
<evidence type="ECO:0000313" key="5">
    <source>
        <dbReference type="Proteomes" id="UP000028875"/>
    </source>
</evidence>
<proteinExistence type="predicted"/>
<dbReference type="Pfam" id="PF07853">
    <property type="entry name" value="DUF1648"/>
    <property type="match status" value="1"/>
</dbReference>
<feature type="transmembrane region" description="Helical" evidence="1">
    <location>
        <begin position="6"/>
        <end position="25"/>
    </location>
</feature>
<protein>
    <submittedName>
        <fullName evidence="4">Putative membrane protein</fullName>
    </submittedName>
</protein>
<dbReference type="RefSeq" id="WP_038247462.1">
    <property type="nucleotide sequence ID" value="NZ_CABKTK010000004.1"/>
</dbReference>
<dbReference type="InterPro" id="IPR012867">
    <property type="entry name" value="DUF1648"/>
</dbReference>
<feature type="transmembrane region" description="Helical" evidence="1">
    <location>
        <begin position="190"/>
        <end position="209"/>
    </location>
</feature>
<evidence type="ECO:0000259" key="3">
    <source>
        <dbReference type="Pfam" id="PF19124"/>
    </source>
</evidence>
<feature type="transmembrane region" description="Helical" evidence="1">
    <location>
        <begin position="81"/>
        <end position="104"/>
    </location>
</feature>
<name>A0A024QIR8_9BACI</name>
<keyword evidence="1" id="KW-0472">Membrane</keyword>
<feature type="transmembrane region" description="Helical" evidence="1">
    <location>
        <begin position="53"/>
        <end position="75"/>
    </location>
</feature>
<dbReference type="GO" id="GO:0009636">
    <property type="term" value="P:response to toxic substance"/>
    <property type="evidence" value="ECO:0007669"/>
    <property type="project" value="TreeGrafter"/>
</dbReference>
<dbReference type="OrthoDB" id="157646at2"/>
<sequence>MTNLILLITLTLLPAFISIMFIPYWTRKTESFGVSIPADIYDTSALKSMRKKYTIIIGVISLLTICVFLGYGLFTNMSESMVGWLVGTTITLFMIISFMIYLIFHQKMKQIKSTTKWGRQRTQKLAIHTQFRQQKLRYSNNWFIVPFVLIFSTIILTFLSYEHIPEKIPMQYNFQGEITNFATKSYRTVLALPITQLYLILIFIFVNTLTGKAKQQLSAENPEKSMHQNTIFRRRWSAFTIFGGIILSMLLSTVQLSFIYSIPQGFLITTAVITVFAIIIWAFILSYKTGQGGSRVTVSMDSNGKTVNRDDDRYWKLGQFYVNKDDPTIFIEKRFGIGWTMNWGRPISWVIVIGFILITLGIVLLTI</sequence>
<dbReference type="InterPro" id="IPR014574">
    <property type="entry name" value="UCP032908"/>
</dbReference>
<dbReference type="Proteomes" id="UP000028875">
    <property type="component" value="Unassembled WGS sequence"/>
</dbReference>
<evidence type="ECO:0000313" key="4">
    <source>
        <dbReference type="EMBL" id="CDQ42080.1"/>
    </source>
</evidence>
<keyword evidence="1" id="KW-0812">Transmembrane</keyword>
<keyword evidence="5" id="KW-1185">Reference proteome</keyword>
<comment type="caution">
    <text evidence="4">The sequence shown here is derived from an EMBL/GenBank/DDBJ whole genome shotgun (WGS) entry which is preliminary data.</text>
</comment>
<dbReference type="PIRSF" id="PIRSF032908">
    <property type="entry name" value="UCP032908"/>
    <property type="match status" value="1"/>
</dbReference>
<dbReference type="InterPro" id="IPR043831">
    <property type="entry name" value="DUF5808"/>
</dbReference>
<feature type="transmembrane region" description="Helical" evidence="1">
    <location>
        <begin position="142"/>
        <end position="161"/>
    </location>
</feature>
<feature type="transmembrane region" description="Helical" evidence="1">
    <location>
        <begin position="236"/>
        <end position="260"/>
    </location>
</feature>
<dbReference type="EMBL" id="CCDP010000004">
    <property type="protein sequence ID" value="CDQ42080.1"/>
    <property type="molecule type" value="Genomic_DNA"/>
</dbReference>
<feature type="domain" description="DUF5808" evidence="3">
    <location>
        <begin position="324"/>
        <end position="349"/>
    </location>
</feature>
<organism evidence="4 5">
    <name type="scientific">Virgibacillus massiliensis</name>
    <dbReference type="NCBI Taxonomy" id="1462526"/>
    <lineage>
        <taxon>Bacteria</taxon>
        <taxon>Bacillati</taxon>
        <taxon>Bacillota</taxon>
        <taxon>Bacilli</taxon>
        <taxon>Bacillales</taxon>
        <taxon>Bacillaceae</taxon>
        <taxon>Virgibacillus</taxon>
    </lineage>
</organism>
<reference evidence="5" key="2">
    <citation type="submission" date="2014-05" db="EMBL/GenBank/DDBJ databases">
        <title>Draft genome sequence of Virgibacillus massiliensis Vm-5.</title>
        <authorList>
            <person name="Khelaifia S."/>
            <person name="Croce O."/>
            <person name="Lagier J.C."/>
            <person name="Raoult D."/>
        </authorList>
    </citation>
    <scope>NUCLEOTIDE SEQUENCE [LARGE SCALE GENOMIC DNA]</scope>
    <source>
        <strain evidence="5">Vm-5</strain>
    </source>
</reference>
<keyword evidence="1" id="KW-1133">Transmembrane helix</keyword>
<feature type="transmembrane region" description="Helical" evidence="1">
    <location>
        <begin position="347"/>
        <end position="366"/>
    </location>
</feature>
<dbReference type="PANTHER" id="PTHR37810">
    <property type="entry name" value="IMMUNITY PROTEIN SDPI"/>
    <property type="match status" value="1"/>
</dbReference>
<feature type="transmembrane region" description="Helical" evidence="1">
    <location>
        <begin position="266"/>
        <end position="285"/>
    </location>
</feature>
<evidence type="ECO:0000256" key="1">
    <source>
        <dbReference type="SAM" id="Phobius"/>
    </source>
</evidence>
<dbReference type="eggNOG" id="COG4194">
    <property type="taxonomic scope" value="Bacteria"/>
</dbReference>
<accession>A0A024QIR8</accession>
<reference evidence="4 5" key="1">
    <citation type="submission" date="2014-03" db="EMBL/GenBank/DDBJ databases">
        <authorList>
            <person name="Urmite Genomes U."/>
        </authorList>
    </citation>
    <scope>NUCLEOTIDE SEQUENCE [LARGE SCALE GENOMIC DNA]</scope>
    <source>
        <strain evidence="4 5">Vm-5</strain>
    </source>
</reference>
<gene>
    <name evidence="4" type="ORF">BN990_04460</name>
</gene>
<evidence type="ECO:0000259" key="2">
    <source>
        <dbReference type="Pfam" id="PF07853"/>
    </source>
</evidence>
<feature type="domain" description="DUF1648" evidence="2">
    <location>
        <begin position="148"/>
        <end position="196"/>
    </location>
</feature>
<dbReference type="PANTHER" id="PTHR37810:SF9">
    <property type="entry name" value="MEMBRANE PROTEIN"/>
    <property type="match status" value="1"/>
</dbReference>
<dbReference type="AlphaFoldDB" id="A0A024QIR8"/>